<organism evidence="2 3">
    <name type="scientific">Arabidopsis thaliana x Arabidopsis arenosa</name>
    <dbReference type="NCBI Taxonomy" id="1240361"/>
    <lineage>
        <taxon>Eukaryota</taxon>
        <taxon>Viridiplantae</taxon>
        <taxon>Streptophyta</taxon>
        <taxon>Embryophyta</taxon>
        <taxon>Tracheophyta</taxon>
        <taxon>Spermatophyta</taxon>
        <taxon>Magnoliopsida</taxon>
        <taxon>eudicotyledons</taxon>
        <taxon>Gunneridae</taxon>
        <taxon>Pentapetalae</taxon>
        <taxon>rosids</taxon>
        <taxon>malvids</taxon>
        <taxon>Brassicales</taxon>
        <taxon>Brassicaceae</taxon>
        <taxon>Camelineae</taxon>
        <taxon>Arabidopsis</taxon>
    </lineage>
</organism>
<protein>
    <submittedName>
        <fullName evidence="2">Powdery mildew resistance protein RPW8 domain</fullName>
    </submittedName>
</protein>
<comment type="caution">
    <text evidence="2">The sequence shown here is derived from an EMBL/GenBank/DDBJ whole genome shotgun (WGS) entry which is preliminary data.</text>
</comment>
<dbReference type="Pfam" id="PF05659">
    <property type="entry name" value="RPW8"/>
    <property type="match status" value="1"/>
</dbReference>
<dbReference type="InterPro" id="IPR008808">
    <property type="entry name" value="Powdery_mildew-R_dom"/>
</dbReference>
<dbReference type="EMBL" id="JAEFBK010000010">
    <property type="protein sequence ID" value="KAG7560331.1"/>
    <property type="molecule type" value="Genomic_DNA"/>
</dbReference>
<sequence>MIAEVAAGGALGIGLSVLQETVKRAKDRSVTTRFILKRLKATIDNITPLMVQIDMVSEQMEDPSLRKVSEHLKLLLESAVSLVEANAELRRRNLCKKFRYMREIKEFEAELRGLVDVDVQVNQWADIKALKANMSEIITKLDKIMHQPTECICCKNNCSTSQSTNQDIVEETDRSPEKNAECSNDGWKLKIDINIGWWSRKQNKCHGIRFALQ</sequence>
<evidence type="ECO:0000259" key="1">
    <source>
        <dbReference type="PROSITE" id="PS51153"/>
    </source>
</evidence>
<feature type="domain" description="RPW8" evidence="1">
    <location>
        <begin position="1"/>
        <end position="153"/>
    </location>
</feature>
<reference evidence="2 3" key="1">
    <citation type="submission" date="2020-12" db="EMBL/GenBank/DDBJ databases">
        <title>Concerted genomic and epigenomic changes stabilize Arabidopsis allopolyploids.</title>
        <authorList>
            <person name="Chen Z."/>
        </authorList>
    </citation>
    <scope>NUCLEOTIDE SEQUENCE [LARGE SCALE GENOMIC DNA]</scope>
    <source>
        <strain evidence="2">Allo738</strain>
        <tissue evidence="2">Leaf</tissue>
    </source>
</reference>
<name>A0A8T1ZQ50_9BRAS</name>
<evidence type="ECO:0000313" key="3">
    <source>
        <dbReference type="Proteomes" id="UP000694240"/>
    </source>
</evidence>
<proteinExistence type="predicted"/>
<evidence type="ECO:0000313" key="2">
    <source>
        <dbReference type="EMBL" id="KAG7560331.1"/>
    </source>
</evidence>
<dbReference type="Proteomes" id="UP000694240">
    <property type="component" value="Chromosome 10"/>
</dbReference>
<dbReference type="PROSITE" id="PS51153">
    <property type="entry name" value="RPW8"/>
    <property type="match status" value="1"/>
</dbReference>
<dbReference type="AlphaFoldDB" id="A0A8T1ZQ50"/>
<keyword evidence="3" id="KW-1185">Reference proteome</keyword>
<gene>
    <name evidence="2" type="ORF">ISN45_Aa05g018720</name>
</gene>
<accession>A0A8T1ZQ50</accession>